<dbReference type="InterPro" id="IPR052349">
    <property type="entry name" value="Metallo-hydrolase_Enzymes"/>
</dbReference>
<keyword evidence="3" id="KW-1185">Reference proteome</keyword>
<dbReference type="InterPro" id="IPR032466">
    <property type="entry name" value="Metal_Hydrolase"/>
</dbReference>
<dbReference type="EMBL" id="JAUSVR010000001">
    <property type="protein sequence ID" value="MDQ0509497.1"/>
    <property type="molecule type" value="Genomic_DNA"/>
</dbReference>
<name>A0ABU0LLB3_9HYPH</name>
<dbReference type="Gene3D" id="3.20.20.140">
    <property type="entry name" value="Metal-dependent hydrolases"/>
    <property type="match status" value="1"/>
</dbReference>
<dbReference type="InterPro" id="IPR011059">
    <property type="entry name" value="Metal-dep_hydrolase_composite"/>
</dbReference>
<organism evidence="2 3">
    <name type="scientific">Ancylobacter amanitiformis</name>
    <dbReference type="NCBI Taxonomy" id="217069"/>
    <lineage>
        <taxon>Bacteria</taxon>
        <taxon>Pseudomonadati</taxon>
        <taxon>Pseudomonadota</taxon>
        <taxon>Alphaproteobacteria</taxon>
        <taxon>Hyphomicrobiales</taxon>
        <taxon>Xanthobacteraceae</taxon>
        <taxon>Ancylobacter</taxon>
    </lineage>
</organism>
<proteinExistence type="predicted"/>
<keyword evidence="2" id="KW-0378">Hydrolase</keyword>
<dbReference type="Proteomes" id="UP001235094">
    <property type="component" value="Unassembled WGS sequence"/>
</dbReference>
<dbReference type="RefSeq" id="WP_306888181.1">
    <property type="nucleotide sequence ID" value="NZ_JAUSVR010000001.1"/>
</dbReference>
<feature type="domain" description="Amidohydrolase 3" evidence="1">
    <location>
        <begin position="45"/>
        <end position="408"/>
    </location>
</feature>
<dbReference type="GO" id="GO:0004131">
    <property type="term" value="F:cytosine deaminase activity"/>
    <property type="evidence" value="ECO:0007669"/>
    <property type="project" value="UniProtKB-EC"/>
</dbReference>
<dbReference type="Pfam" id="PF07969">
    <property type="entry name" value="Amidohydro_3"/>
    <property type="match status" value="1"/>
</dbReference>
<evidence type="ECO:0000259" key="1">
    <source>
        <dbReference type="Pfam" id="PF07969"/>
    </source>
</evidence>
<dbReference type="EC" id="3.5.4.1" evidence="2"/>
<protein>
    <submittedName>
        <fullName evidence="2">Cytosine deaminase</fullName>
        <ecNumber evidence="2">3.5.4.1</ecNumber>
    </submittedName>
</protein>
<dbReference type="PANTHER" id="PTHR32027:SF0">
    <property type="entry name" value="CYTOSINE DEAMINASE"/>
    <property type="match status" value="1"/>
</dbReference>
<evidence type="ECO:0000313" key="2">
    <source>
        <dbReference type="EMBL" id="MDQ0509497.1"/>
    </source>
</evidence>
<gene>
    <name evidence="2" type="ORF">QOZ99_000374</name>
</gene>
<sequence length="437" mass="47103">MSVDLLLTNARLPDGRTGVDIACADGRILAVEPGIAAQLGEPAGQVIDAGGRLVAPPFVDVHFHMDATLSLGLPRLNRSGTLLEGIALWGELKPLLTHEAVIERALAYCDLAVSQGLLAIRSHVDVCDDRLLAVEALLHVREQVKDYIDLQLVAFPQDGFYRSPNARQNLYRALDMGVDVVGGIPHFERTMADGAASLRELCEIAADRGLRVDIHCDESDDPLSRHIEALAFETARLGLHGRVAGSHLTSMHSMDNYYVSKLIPLIAEAGVHAIANPLINITLQGRHDTYPKRRGMTRVPELRAAGVNVAFGQDCVMDPWYSLGSGDMLEVAHMGLHVGQMTAREAMGWCFEAVTTNPARIMGLDGYGLAPGCHADFVVLQAADPIEAIRLKAARLFVVRRGRVIAEGTPRVSALDLPGRPSLVDPASYAPHEGEGG</sequence>
<accession>A0ABU0LLB3</accession>
<reference evidence="2 3" key="1">
    <citation type="submission" date="2023-07" db="EMBL/GenBank/DDBJ databases">
        <title>Genomic Encyclopedia of Type Strains, Phase IV (KMG-IV): sequencing the most valuable type-strain genomes for metagenomic binning, comparative biology and taxonomic classification.</title>
        <authorList>
            <person name="Goeker M."/>
        </authorList>
    </citation>
    <scope>NUCLEOTIDE SEQUENCE [LARGE SCALE GENOMIC DNA]</scope>
    <source>
        <strain evidence="2 3">DSM 15561</strain>
    </source>
</reference>
<evidence type="ECO:0000313" key="3">
    <source>
        <dbReference type="Proteomes" id="UP001235094"/>
    </source>
</evidence>
<dbReference type="SUPFAM" id="SSF51338">
    <property type="entry name" value="Composite domain of metallo-dependent hydrolases"/>
    <property type="match status" value="1"/>
</dbReference>
<dbReference type="CDD" id="cd01293">
    <property type="entry name" value="Bact_CD"/>
    <property type="match status" value="1"/>
</dbReference>
<dbReference type="Gene3D" id="2.30.40.10">
    <property type="entry name" value="Urease, subunit C, domain 1"/>
    <property type="match status" value="1"/>
</dbReference>
<dbReference type="InterPro" id="IPR013108">
    <property type="entry name" value="Amidohydro_3"/>
</dbReference>
<dbReference type="PANTHER" id="PTHR32027">
    <property type="entry name" value="CYTOSINE DEAMINASE"/>
    <property type="match status" value="1"/>
</dbReference>
<dbReference type="NCBIfam" id="NF005748">
    <property type="entry name" value="PRK07572.1"/>
    <property type="match status" value="1"/>
</dbReference>
<comment type="caution">
    <text evidence="2">The sequence shown here is derived from an EMBL/GenBank/DDBJ whole genome shotgun (WGS) entry which is preliminary data.</text>
</comment>
<dbReference type="SUPFAM" id="SSF51556">
    <property type="entry name" value="Metallo-dependent hydrolases"/>
    <property type="match status" value="1"/>
</dbReference>